<proteinExistence type="predicted"/>
<gene>
    <name evidence="1" type="ORF">I6G67_10280</name>
    <name evidence="2" type="ORF">NCTC10308_00672</name>
</gene>
<accession>A0A380TWA0</accession>
<sequence>MKTQYKALKPIGPWVKGQLVGDLPQEKIKQLLDDGVIEAIKPEVKAEAKPKSKEVPANG</sequence>
<organism evidence="2 3">
    <name type="scientific">Acinetobacter johnsonii</name>
    <dbReference type="NCBI Taxonomy" id="40214"/>
    <lineage>
        <taxon>Bacteria</taxon>
        <taxon>Pseudomonadati</taxon>
        <taxon>Pseudomonadota</taxon>
        <taxon>Gammaproteobacteria</taxon>
        <taxon>Moraxellales</taxon>
        <taxon>Moraxellaceae</taxon>
        <taxon>Acinetobacter</taxon>
    </lineage>
</organism>
<dbReference type="EMBL" id="CP065666">
    <property type="protein sequence ID" value="QPS02638.1"/>
    <property type="molecule type" value="Genomic_DNA"/>
</dbReference>
<evidence type="ECO:0000313" key="4">
    <source>
        <dbReference type="Proteomes" id="UP000595107"/>
    </source>
</evidence>
<protein>
    <submittedName>
        <fullName evidence="2">Uncharacterized protein</fullName>
    </submittedName>
</protein>
<evidence type="ECO:0000313" key="2">
    <source>
        <dbReference type="EMBL" id="SUT92180.1"/>
    </source>
</evidence>
<evidence type="ECO:0000313" key="3">
    <source>
        <dbReference type="Proteomes" id="UP000254227"/>
    </source>
</evidence>
<dbReference type="RefSeq" id="WP_004693715.1">
    <property type="nucleotide sequence ID" value="NZ_BBTB01000027.1"/>
</dbReference>
<dbReference type="AlphaFoldDB" id="A0A380TWA0"/>
<evidence type="ECO:0000313" key="1">
    <source>
        <dbReference type="EMBL" id="QPS02638.1"/>
    </source>
</evidence>
<dbReference type="EMBL" id="UFRV01000006">
    <property type="protein sequence ID" value="SUT92180.1"/>
    <property type="molecule type" value="Genomic_DNA"/>
</dbReference>
<reference evidence="2 3" key="1">
    <citation type="submission" date="2018-06" db="EMBL/GenBank/DDBJ databases">
        <authorList>
            <consortium name="Pathogen Informatics"/>
            <person name="Doyle S."/>
        </authorList>
    </citation>
    <scope>NUCLEOTIDE SEQUENCE [LARGE SCALE GENOMIC DNA]</scope>
    <source>
        <strain evidence="2 3">NCTC10308</strain>
    </source>
</reference>
<reference evidence="1 4" key="2">
    <citation type="submission" date="2020-12" db="EMBL/GenBank/DDBJ databases">
        <title>FDA dAtabase for Regulatory Grade micrObial Sequences (FDA-ARGOS): Supporting development and validation of Infectious Disease Dx tests.</title>
        <authorList>
            <person name="Sproer C."/>
            <person name="Gronow S."/>
            <person name="Severitt S."/>
            <person name="Schroder I."/>
            <person name="Tallon L."/>
            <person name="Sadzewicz L."/>
            <person name="Zhao X."/>
            <person name="Boylan J."/>
            <person name="Ott S."/>
            <person name="Bowen H."/>
            <person name="Vavikolanu K."/>
            <person name="Mehta A."/>
            <person name="Aluvathingal J."/>
            <person name="Nadendla S."/>
            <person name="Lowell S."/>
            <person name="Myers T."/>
            <person name="Yan Y."/>
            <person name="Sichtig H."/>
        </authorList>
    </citation>
    <scope>NUCLEOTIDE SEQUENCE [LARGE SCALE GENOMIC DNA]</scope>
    <source>
        <strain evidence="1 4">FDAARGOS_910</strain>
    </source>
</reference>
<name>A0A380TWA0_ACIJO</name>
<dbReference type="Proteomes" id="UP000595107">
    <property type="component" value="Chromosome"/>
</dbReference>
<dbReference type="Proteomes" id="UP000254227">
    <property type="component" value="Unassembled WGS sequence"/>
</dbReference>